<dbReference type="GO" id="GO:0050660">
    <property type="term" value="F:flavin adenine dinucleotide binding"/>
    <property type="evidence" value="ECO:0007669"/>
    <property type="project" value="InterPro"/>
</dbReference>
<dbReference type="GO" id="GO:0005829">
    <property type="term" value="C:cytosol"/>
    <property type="evidence" value="ECO:0007669"/>
    <property type="project" value="TreeGrafter"/>
</dbReference>
<reference evidence="9 10" key="2">
    <citation type="journal article" date="2012" name="Stand. Genomic Sci.">
        <title>Complete genome sequence of the orange-red pigmented, radioresistant Deinococcus proteolyticus type strain (MRP(T)).</title>
        <authorList>
            <person name="Copeland A."/>
            <person name="Zeytun A."/>
            <person name="Yassawong M."/>
            <person name="Nolan M."/>
            <person name="Lucas S."/>
            <person name="Hammon N."/>
            <person name="Deshpande S."/>
            <person name="Cheng J.F."/>
            <person name="Han C."/>
            <person name="Tapia R."/>
            <person name="Goodwin L.A."/>
            <person name="Pitluck S."/>
            <person name="Mavromatis K."/>
            <person name="Liolios K."/>
            <person name="Pagani I."/>
            <person name="Ivanova N."/>
            <person name="Mikhailova N."/>
            <person name="Pati A."/>
            <person name="Chen A."/>
            <person name="Palaniappan K."/>
            <person name="Land M."/>
            <person name="Hauser L."/>
            <person name="Jeffries C.D."/>
            <person name="Brambilla E.M."/>
            <person name="Rohde M."/>
            <person name="Sikorski J."/>
            <person name="Pukall R."/>
            <person name="Goker M."/>
            <person name="Detter J.C."/>
            <person name="Woyke T."/>
            <person name="Bristow J."/>
            <person name="Eisen J.A."/>
            <person name="Markowitz V."/>
            <person name="Hugenholtz P."/>
            <person name="Kyrpides N.C."/>
            <person name="Klenk H.P."/>
            <person name="Lapidus A."/>
        </authorList>
    </citation>
    <scope>NUCLEOTIDE SEQUENCE [LARGE SCALE GENOMIC DNA]</scope>
    <source>
        <strain evidence="10">ATCC 35074 / DSM 20540 / JCM 6276 / NBRC 101906 / NCIMB 13154 / VKM Ac-1939 / CCM 2703 / MRP</strain>
    </source>
</reference>
<dbReference type="PANTHER" id="PTHR11806">
    <property type="entry name" value="GLUCOSE INHIBITED DIVISION PROTEIN A"/>
    <property type="match status" value="1"/>
</dbReference>
<feature type="domain" description="MnmG N-terminal" evidence="8">
    <location>
        <begin position="41"/>
        <end position="92"/>
    </location>
</feature>
<evidence type="ECO:0000256" key="6">
    <source>
        <dbReference type="ARBA" id="ARBA00025948"/>
    </source>
</evidence>
<reference evidence="10" key="1">
    <citation type="submission" date="2011-02" db="EMBL/GenBank/DDBJ databases">
        <title>The complete sequence of chromosome of Deinococcus proteolyticus DSM 20540.</title>
        <authorList>
            <consortium name="US DOE Joint Genome Institute (JGI-PGF)"/>
            <person name="Lucas S."/>
            <person name="Copeland A."/>
            <person name="Lapidus A."/>
            <person name="Bruce D."/>
            <person name="Goodwin L."/>
            <person name="Pitluck S."/>
            <person name="Kyrpides N."/>
            <person name="Mavromatis K."/>
            <person name="Pagani I."/>
            <person name="Ivanova N."/>
            <person name="Ovchinnikova G."/>
            <person name="Zeytun A."/>
            <person name="Detter J.C."/>
            <person name="Han C."/>
            <person name="Land M."/>
            <person name="Hauser L."/>
            <person name="Markowitz V."/>
            <person name="Cheng J.-F."/>
            <person name="Hugenholtz P."/>
            <person name="Woyke T."/>
            <person name="Wu D."/>
            <person name="Pukall R."/>
            <person name="Steenblock K."/>
            <person name="Brambilla E."/>
            <person name="Klenk H.-P."/>
            <person name="Eisen J.A."/>
        </authorList>
    </citation>
    <scope>NUCLEOTIDE SEQUENCE [LARGE SCALE GENOMIC DNA]</scope>
    <source>
        <strain evidence="10">ATCC 35074 / DSM 20540 / JCM 6276 / NBRC 101906 / NCIMB 13154 / VKM Ac-1939 / CCM 2703 / MRP</strain>
    </source>
</reference>
<name>F0RMF7_DEIPM</name>
<dbReference type="Gene3D" id="3.50.50.60">
    <property type="entry name" value="FAD/NAD(P)-binding domain"/>
    <property type="match status" value="1"/>
</dbReference>
<keyword evidence="2" id="KW-0285">Flavoprotein</keyword>
<dbReference type="GO" id="GO:0030488">
    <property type="term" value="P:tRNA methylation"/>
    <property type="evidence" value="ECO:0007669"/>
    <property type="project" value="TreeGrafter"/>
</dbReference>
<evidence type="ECO:0000259" key="8">
    <source>
        <dbReference type="Pfam" id="PF01134"/>
    </source>
</evidence>
<keyword evidence="3" id="KW-0819">tRNA processing</keyword>
<keyword evidence="4" id="KW-0274">FAD</keyword>
<sequence>MLYTLGLMTLPSSSPASESGPGLARDSGRPRSQPQPGHLYDVAIVGAGLAGSELALRLAEAGHDVLLVTQALDHVGNLYAPTLAGAAFPADSHLGALAAELPQGADSWTFHRRLKARLESTDGLHLLQSTVSSLDEEPAEDGGERLRLGTWEGPTLLARRAVLAVGAFLKGRLLVGDTMEDAGRLSEVAYDFLADDLARSGVYLTGAAQEAAAVEGAPPYEVRFLTLAGSELDGFRVERFSELYALGRCTPQGDSYRRVLEDAAALAMQLGARPSEGEA</sequence>
<dbReference type="PANTHER" id="PTHR11806:SF0">
    <property type="entry name" value="PROTEIN MTO1 HOMOLOG, MITOCHONDRIAL"/>
    <property type="match status" value="1"/>
</dbReference>
<dbReference type="SUPFAM" id="SSF51905">
    <property type="entry name" value="FAD/NAD(P)-binding domain"/>
    <property type="match status" value="1"/>
</dbReference>
<dbReference type="Pfam" id="PF01134">
    <property type="entry name" value="GIDA"/>
    <property type="match status" value="2"/>
</dbReference>
<keyword evidence="5" id="KW-0520">NAD</keyword>
<evidence type="ECO:0000256" key="5">
    <source>
        <dbReference type="ARBA" id="ARBA00023027"/>
    </source>
</evidence>
<dbReference type="HOGENOM" id="CLU_1203683_0_0_0"/>
<feature type="region of interest" description="Disordered" evidence="7">
    <location>
        <begin position="11"/>
        <end position="37"/>
    </location>
</feature>
<evidence type="ECO:0000256" key="4">
    <source>
        <dbReference type="ARBA" id="ARBA00022827"/>
    </source>
</evidence>
<dbReference type="EMBL" id="CP002536">
    <property type="protein sequence ID" value="ADY27094.1"/>
    <property type="molecule type" value="Genomic_DNA"/>
</dbReference>
<dbReference type="STRING" id="693977.Deipr_1963"/>
<evidence type="ECO:0000256" key="3">
    <source>
        <dbReference type="ARBA" id="ARBA00022694"/>
    </source>
</evidence>
<dbReference type="InterPro" id="IPR036188">
    <property type="entry name" value="FAD/NAD-bd_sf"/>
</dbReference>
<evidence type="ECO:0000256" key="1">
    <source>
        <dbReference type="ARBA" id="ARBA00001974"/>
    </source>
</evidence>
<dbReference type="AlphaFoldDB" id="F0RMF7"/>
<keyword evidence="10" id="KW-1185">Reference proteome</keyword>
<evidence type="ECO:0000313" key="10">
    <source>
        <dbReference type="Proteomes" id="UP000007718"/>
    </source>
</evidence>
<evidence type="ECO:0000313" key="9">
    <source>
        <dbReference type="EMBL" id="ADY27094.1"/>
    </source>
</evidence>
<feature type="domain" description="MnmG N-terminal" evidence="8">
    <location>
        <begin position="103"/>
        <end position="201"/>
    </location>
</feature>
<evidence type="ECO:0000256" key="2">
    <source>
        <dbReference type="ARBA" id="ARBA00022630"/>
    </source>
</evidence>
<dbReference type="GO" id="GO:0002098">
    <property type="term" value="P:tRNA wobble uridine modification"/>
    <property type="evidence" value="ECO:0007669"/>
    <property type="project" value="TreeGrafter"/>
</dbReference>
<proteinExistence type="predicted"/>
<dbReference type="eggNOG" id="COG0445">
    <property type="taxonomic scope" value="Bacteria"/>
</dbReference>
<dbReference type="InterPro" id="IPR040131">
    <property type="entry name" value="MnmG_N"/>
</dbReference>
<dbReference type="InterPro" id="IPR002218">
    <property type="entry name" value="MnmG-rel"/>
</dbReference>
<dbReference type="KEGG" id="dpt:Deipr_1963"/>
<evidence type="ECO:0000256" key="7">
    <source>
        <dbReference type="SAM" id="MobiDB-lite"/>
    </source>
</evidence>
<comment type="subunit">
    <text evidence="6">Homodimer. Heterotetramer of two MnmE and two MnmG subunits.</text>
</comment>
<gene>
    <name evidence="9" type="ordered locus">Deipr_1963</name>
</gene>
<organism evidence="9 10">
    <name type="scientific">Deinococcus proteolyticus (strain ATCC 35074 / DSM 20540 / JCM 6276 / NBRC 101906 / NCIMB 13154 / VKM Ac-1939 / CCM 2703 / MRP)</name>
    <dbReference type="NCBI Taxonomy" id="693977"/>
    <lineage>
        <taxon>Bacteria</taxon>
        <taxon>Thermotogati</taxon>
        <taxon>Deinococcota</taxon>
        <taxon>Deinococci</taxon>
        <taxon>Deinococcales</taxon>
        <taxon>Deinococcaceae</taxon>
        <taxon>Deinococcus</taxon>
    </lineage>
</organism>
<protein>
    <submittedName>
        <fullName evidence="9">Glucose-inhibited division protein A</fullName>
    </submittedName>
</protein>
<comment type="cofactor">
    <cofactor evidence="1">
        <name>FAD</name>
        <dbReference type="ChEBI" id="CHEBI:57692"/>
    </cofactor>
</comment>
<dbReference type="Proteomes" id="UP000007718">
    <property type="component" value="Chromosome"/>
</dbReference>
<accession>F0RMF7</accession>
<feature type="compositionally biased region" description="Low complexity" evidence="7">
    <location>
        <begin position="11"/>
        <end position="24"/>
    </location>
</feature>